<organism evidence="1 2">
    <name type="scientific">Macroventuria anomochaeta</name>
    <dbReference type="NCBI Taxonomy" id="301207"/>
    <lineage>
        <taxon>Eukaryota</taxon>
        <taxon>Fungi</taxon>
        <taxon>Dikarya</taxon>
        <taxon>Ascomycota</taxon>
        <taxon>Pezizomycotina</taxon>
        <taxon>Dothideomycetes</taxon>
        <taxon>Pleosporomycetidae</taxon>
        <taxon>Pleosporales</taxon>
        <taxon>Pleosporineae</taxon>
        <taxon>Didymellaceae</taxon>
        <taxon>Macroventuria</taxon>
    </lineage>
</organism>
<comment type="caution">
    <text evidence="1">The sequence shown here is derived from an EMBL/GenBank/DDBJ whole genome shotgun (WGS) entry which is preliminary data.</text>
</comment>
<keyword evidence="2" id="KW-1185">Reference proteome</keyword>
<evidence type="ECO:0000313" key="2">
    <source>
        <dbReference type="Proteomes" id="UP000799754"/>
    </source>
</evidence>
<dbReference type="Proteomes" id="UP000799754">
    <property type="component" value="Unassembled WGS sequence"/>
</dbReference>
<evidence type="ECO:0000313" key="1">
    <source>
        <dbReference type="EMBL" id="KAF2625911.1"/>
    </source>
</evidence>
<dbReference type="EMBL" id="MU006723">
    <property type="protein sequence ID" value="KAF2625911.1"/>
    <property type="molecule type" value="Genomic_DNA"/>
</dbReference>
<reference evidence="1" key="1">
    <citation type="journal article" date="2020" name="Stud. Mycol.">
        <title>101 Dothideomycetes genomes: a test case for predicting lifestyles and emergence of pathogens.</title>
        <authorList>
            <person name="Haridas S."/>
            <person name="Albert R."/>
            <person name="Binder M."/>
            <person name="Bloem J."/>
            <person name="Labutti K."/>
            <person name="Salamov A."/>
            <person name="Andreopoulos B."/>
            <person name="Baker S."/>
            <person name="Barry K."/>
            <person name="Bills G."/>
            <person name="Bluhm B."/>
            <person name="Cannon C."/>
            <person name="Castanera R."/>
            <person name="Culley D."/>
            <person name="Daum C."/>
            <person name="Ezra D."/>
            <person name="Gonzalez J."/>
            <person name="Henrissat B."/>
            <person name="Kuo A."/>
            <person name="Liang C."/>
            <person name="Lipzen A."/>
            <person name="Lutzoni F."/>
            <person name="Magnuson J."/>
            <person name="Mondo S."/>
            <person name="Nolan M."/>
            <person name="Ohm R."/>
            <person name="Pangilinan J."/>
            <person name="Park H.-J."/>
            <person name="Ramirez L."/>
            <person name="Alfaro M."/>
            <person name="Sun H."/>
            <person name="Tritt A."/>
            <person name="Yoshinaga Y."/>
            <person name="Zwiers L.-H."/>
            <person name="Turgeon B."/>
            <person name="Goodwin S."/>
            <person name="Spatafora J."/>
            <person name="Crous P."/>
            <person name="Grigoriev I."/>
        </authorList>
    </citation>
    <scope>NUCLEOTIDE SEQUENCE</scope>
    <source>
        <strain evidence="1">CBS 525.71</strain>
    </source>
</reference>
<sequence length="186" mass="20766">MCSGPLQNFRHRRLRHHGPGTPAYTVLMAQCCVHLSALSRSHCAASDNDATHLRCHCGSAVQRASTAPSYRTLGRRGTCMKSQESGLESRAASCRSRGFAQCTCKLTRRLERITSVEICLIRCSSDSGISRRLSPRLHALREPLDNFDGPRGAQVEHFFCRGLVDGCEWLSARHLESWDSYKVLTF</sequence>
<proteinExistence type="predicted"/>
<protein>
    <submittedName>
        <fullName evidence="1">Uncharacterized protein</fullName>
    </submittedName>
</protein>
<accession>A0ACB6RV44</accession>
<gene>
    <name evidence="1" type="ORF">BU25DRAFT_105625</name>
</gene>
<name>A0ACB6RV44_9PLEO</name>